<dbReference type="EC" id="3.2.1.23" evidence="4"/>
<dbReference type="PANTHER" id="PTHR23421">
    <property type="entry name" value="BETA-GALACTOSIDASE RELATED"/>
    <property type="match status" value="1"/>
</dbReference>
<evidence type="ECO:0000256" key="2">
    <source>
        <dbReference type="ARBA" id="ARBA00022801"/>
    </source>
</evidence>
<dbReference type="InterPro" id="IPR017853">
    <property type="entry name" value="GH"/>
</dbReference>
<comment type="catalytic activity">
    <reaction evidence="4">
        <text>Hydrolysis of terminal non-reducing beta-D-galactose residues in beta-D-galactosides.</text>
        <dbReference type="EC" id="3.2.1.23"/>
    </reaction>
</comment>
<comment type="caution">
    <text evidence="8">The sequence shown here is derived from an EMBL/GenBank/DDBJ whole genome shotgun (WGS) entry which is preliminary data.</text>
</comment>
<proteinExistence type="inferred from homology"/>
<sequence length="822" mass="92333">MKKLCCLLFLFSIGLKAQNLYSVDISGETPVILSGHLKQGSNVAPNGDKMELNSLYFIKNGKPWYPVMGEFHFSRVPKSQWEDSILKMKAAGIDVIATYVFWIYHEEEEGKWNWEGENDLKTFVSLCKKHGIFVFPRIGPWCHGEVRNGGFPDWIVKRGNMRTNDAAYLSNVQKFYDEIGAQLKGLYFKDGGPIIGVQIENEFRFNNPKGLEHILGLKQMAIPSGIDVPYYTATGWPGSNLKQDELVPVWGAYPEAPWDKKTTELPLSKNYLFGTLRNDPAIGSDLFGKQEDVANYSGYRYPYATAEMGGGNQVTYHRRPIINSDDVTALAYTKIGSGANLMGYYMFHGGSNKIGKLSTFQESKATKYPNDYAIINYDFQAPIGEFGILKPSFYNFKVLHTFLNEFGNDLVTYQAYFPDKMPKEASDAETLRFAVRAKEGSGFVFISHFQRKLEMKEIKDVQFQLKLSENKSIVFPEKLISIKNNTQAIFPFNMNIEGLNLQYATAQPLCKIEGAEPLYVFFEVDGIAPEFVFDKNKIKEVKTTDAAINGFPEKYKFNNLHAGLNCIIELVSNNGKIVRILTLSANQARNAYKMDNGGQQKLLISNAPLLITGNEITTSGNESFQVQVYPQNSKIEASKKLKKEKSAATLFSFYSAKLKGFEMEVASKEIVDITPDLNSKNQLPADNRLSTVTAANPGPQYQTNLSPVAGSKYYLLSIPKGKKFKVNPFFMTLDYFGDTASVYADGSLIADDFYIGKRWTIGFNQSDKKQSEKQIVLQIVPLSTESQIYFEPGIREAISGKDTAGLKSVQLQIKEKITFSIQ</sequence>
<dbReference type="InterPro" id="IPR019801">
    <property type="entry name" value="Glyco_hydro_35_CS"/>
</dbReference>
<dbReference type="Proteomes" id="UP000295479">
    <property type="component" value="Unassembled WGS sequence"/>
</dbReference>
<accession>A0A4V2YZ55</accession>
<feature type="domain" description="Glycoside hydrolase 35 catalytic" evidence="7">
    <location>
        <begin position="57"/>
        <end position="401"/>
    </location>
</feature>
<keyword evidence="3 4" id="KW-0326">Glycosidase</keyword>
<dbReference type="PROSITE" id="PS01182">
    <property type="entry name" value="GLYCOSYL_HYDROL_F35"/>
    <property type="match status" value="1"/>
</dbReference>
<evidence type="ECO:0000256" key="3">
    <source>
        <dbReference type="ARBA" id="ARBA00023295"/>
    </source>
</evidence>
<keyword evidence="9" id="KW-1185">Reference proteome</keyword>
<dbReference type="AlphaFoldDB" id="A0A4V2YZ55"/>
<reference evidence="8 9" key="1">
    <citation type="submission" date="2019-03" db="EMBL/GenBank/DDBJ databases">
        <title>Flavobacterium AR-3-4 sp. nov. isolated from arctic soil.</title>
        <authorList>
            <person name="Chaudhary D.K."/>
        </authorList>
    </citation>
    <scope>NUCLEOTIDE SEQUENCE [LARGE SCALE GENOMIC DNA]</scope>
    <source>
        <strain evidence="8 9">AR-3-4</strain>
    </source>
</reference>
<dbReference type="InterPro" id="IPR031330">
    <property type="entry name" value="Gly_Hdrlase_35_cat"/>
</dbReference>
<dbReference type="SUPFAM" id="SSF51445">
    <property type="entry name" value="(Trans)glycosidases"/>
    <property type="match status" value="1"/>
</dbReference>
<evidence type="ECO:0000256" key="4">
    <source>
        <dbReference type="RuleBase" id="RU000675"/>
    </source>
</evidence>
<keyword evidence="6" id="KW-0732">Signal</keyword>
<keyword evidence="2 4" id="KW-0378">Hydrolase</keyword>
<protein>
    <recommendedName>
        <fullName evidence="4">Beta-galactosidase</fullName>
        <ecNumber evidence="4">3.2.1.23</ecNumber>
    </recommendedName>
</protein>
<feature type="chain" id="PRO_5020521142" description="Beta-galactosidase" evidence="6">
    <location>
        <begin position="18"/>
        <end position="822"/>
    </location>
</feature>
<evidence type="ECO:0000313" key="9">
    <source>
        <dbReference type="Proteomes" id="UP000295479"/>
    </source>
</evidence>
<evidence type="ECO:0000256" key="5">
    <source>
        <dbReference type="RuleBase" id="RU003679"/>
    </source>
</evidence>
<organism evidence="8 9">
    <name type="scientific">Flavobacterium cellulosilyticum</name>
    <dbReference type="NCBI Taxonomy" id="2541731"/>
    <lineage>
        <taxon>Bacteria</taxon>
        <taxon>Pseudomonadati</taxon>
        <taxon>Bacteroidota</taxon>
        <taxon>Flavobacteriia</taxon>
        <taxon>Flavobacteriales</taxon>
        <taxon>Flavobacteriaceae</taxon>
        <taxon>Flavobacterium</taxon>
    </lineage>
</organism>
<dbReference type="PRINTS" id="PR00742">
    <property type="entry name" value="GLHYDRLASE35"/>
</dbReference>
<dbReference type="Gene3D" id="3.20.20.80">
    <property type="entry name" value="Glycosidases"/>
    <property type="match status" value="1"/>
</dbReference>
<feature type="signal peptide" evidence="6">
    <location>
        <begin position="1"/>
        <end position="17"/>
    </location>
</feature>
<evidence type="ECO:0000256" key="1">
    <source>
        <dbReference type="ARBA" id="ARBA00009809"/>
    </source>
</evidence>
<dbReference type="Pfam" id="PF01301">
    <property type="entry name" value="Glyco_hydro_35"/>
    <property type="match status" value="1"/>
</dbReference>
<gene>
    <name evidence="8" type="ORF">E0F76_13100</name>
</gene>
<evidence type="ECO:0000256" key="6">
    <source>
        <dbReference type="SAM" id="SignalP"/>
    </source>
</evidence>
<dbReference type="GO" id="GO:0004565">
    <property type="term" value="F:beta-galactosidase activity"/>
    <property type="evidence" value="ECO:0007669"/>
    <property type="project" value="UniProtKB-EC"/>
</dbReference>
<name>A0A4V2YZ55_9FLAO</name>
<dbReference type="EMBL" id="SMFK01000009">
    <property type="protein sequence ID" value="TDD95717.1"/>
    <property type="molecule type" value="Genomic_DNA"/>
</dbReference>
<dbReference type="RefSeq" id="WP_132006803.1">
    <property type="nucleotide sequence ID" value="NZ_SMFK01000009.1"/>
</dbReference>
<dbReference type="GO" id="GO:0005975">
    <property type="term" value="P:carbohydrate metabolic process"/>
    <property type="evidence" value="ECO:0007669"/>
    <property type="project" value="InterPro"/>
</dbReference>
<dbReference type="OrthoDB" id="703126at2"/>
<evidence type="ECO:0000313" key="8">
    <source>
        <dbReference type="EMBL" id="TDD95717.1"/>
    </source>
</evidence>
<evidence type="ECO:0000259" key="7">
    <source>
        <dbReference type="Pfam" id="PF01301"/>
    </source>
</evidence>
<dbReference type="InterPro" id="IPR001944">
    <property type="entry name" value="Glycoside_Hdrlase_35"/>
</dbReference>
<comment type="similarity">
    <text evidence="1 5">Belongs to the glycosyl hydrolase 35 family.</text>
</comment>